<dbReference type="EMBL" id="FMSV02000056">
    <property type="protein sequence ID" value="SEH04509.1"/>
    <property type="molecule type" value="Genomic_DNA"/>
</dbReference>
<evidence type="ECO:0008006" key="4">
    <source>
        <dbReference type="Google" id="ProtNLM"/>
    </source>
</evidence>
<name>A0A1H6F5F2_9GAMM</name>
<accession>A0A1H6F5F2</accession>
<keyword evidence="3" id="KW-1185">Reference proteome</keyword>
<dbReference type="PANTHER" id="PTHR40588:SF1">
    <property type="entry name" value="MRNA INTERFERASE TOXIN YAFQ"/>
    <property type="match status" value="1"/>
</dbReference>
<dbReference type="InterPro" id="IPR004386">
    <property type="entry name" value="Toxin_YafQ-like"/>
</dbReference>
<organism evidence="2 3">
    <name type="scientific">Candidatus Venteria ishoeyi</name>
    <dbReference type="NCBI Taxonomy" id="1899563"/>
    <lineage>
        <taxon>Bacteria</taxon>
        <taxon>Pseudomonadati</taxon>
        <taxon>Pseudomonadota</taxon>
        <taxon>Gammaproteobacteria</taxon>
        <taxon>Thiotrichales</taxon>
        <taxon>Thiotrichaceae</taxon>
        <taxon>Venteria</taxon>
    </lineage>
</organism>
<keyword evidence="1" id="KW-1277">Toxin-antitoxin system</keyword>
<evidence type="ECO:0000313" key="2">
    <source>
        <dbReference type="EMBL" id="SEH04509.1"/>
    </source>
</evidence>
<protein>
    <recommendedName>
        <fullName evidence="4">mRNA interferase YafQ</fullName>
    </recommendedName>
</protein>
<dbReference type="PANTHER" id="PTHR40588">
    <property type="entry name" value="MRNA INTERFERASE TOXIN YAFQ"/>
    <property type="match status" value="1"/>
</dbReference>
<reference evidence="2 3" key="1">
    <citation type="submission" date="2016-10" db="EMBL/GenBank/DDBJ databases">
        <authorList>
            <person name="de Groot N.N."/>
        </authorList>
    </citation>
    <scope>NUCLEOTIDE SEQUENCE [LARGE SCALE GENOMIC DNA]</scope>
    <source>
        <strain evidence="2">MBHS1</strain>
    </source>
</reference>
<evidence type="ECO:0000313" key="3">
    <source>
        <dbReference type="Proteomes" id="UP000236724"/>
    </source>
</evidence>
<proteinExistence type="predicted"/>
<sequence length="50" mass="5738">MPDEAKDHTLLGEYKDCREFHLGGDMLLIYLTNDNEITLLCIGTHAQLFK</sequence>
<dbReference type="GO" id="GO:0006415">
    <property type="term" value="P:translational termination"/>
    <property type="evidence" value="ECO:0007669"/>
    <property type="project" value="TreeGrafter"/>
</dbReference>
<dbReference type="SUPFAM" id="SSF143011">
    <property type="entry name" value="RelE-like"/>
    <property type="match status" value="1"/>
</dbReference>
<dbReference type="InterPro" id="IPR035093">
    <property type="entry name" value="RelE/ParE_toxin_dom_sf"/>
</dbReference>
<dbReference type="GO" id="GO:0006402">
    <property type="term" value="P:mRNA catabolic process"/>
    <property type="evidence" value="ECO:0007669"/>
    <property type="project" value="TreeGrafter"/>
</dbReference>
<dbReference type="GO" id="GO:0004521">
    <property type="term" value="F:RNA endonuclease activity"/>
    <property type="evidence" value="ECO:0007669"/>
    <property type="project" value="TreeGrafter"/>
</dbReference>
<evidence type="ECO:0000256" key="1">
    <source>
        <dbReference type="ARBA" id="ARBA00022649"/>
    </source>
</evidence>
<dbReference type="Pfam" id="PF15738">
    <property type="entry name" value="YafQ_toxin"/>
    <property type="match status" value="1"/>
</dbReference>
<gene>
    <name evidence="2" type="ORF">MBHS_00355</name>
</gene>
<dbReference type="AlphaFoldDB" id="A0A1H6F5F2"/>
<dbReference type="NCBIfam" id="TIGR02385">
    <property type="entry name" value="RelE_StbE"/>
    <property type="match status" value="1"/>
</dbReference>
<dbReference type="InterPro" id="IPR007712">
    <property type="entry name" value="RelE/ParE_toxin"/>
</dbReference>
<dbReference type="RefSeq" id="WP_103918561.1">
    <property type="nucleotide sequence ID" value="NZ_FMSV02000056.1"/>
</dbReference>
<dbReference type="Proteomes" id="UP000236724">
    <property type="component" value="Unassembled WGS sequence"/>
</dbReference>
<dbReference type="Gene3D" id="3.30.2310.20">
    <property type="entry name" value="RelE-like"/>
    <property type="match status" value="1"/>
</dbReference>
<dbReference type="OrthoDB" id="7030467at2"/>